<accession>A0ABX0W4G9</accession>
<reference evidence="3 4" key="1">
    <citation type="submission" date="2018-05" db="EMBL/GenBank/DDBJ databases">
        <authorList>
            <person name="Zhang Y.-J."/>
        </authorList>
    </citation>
    <scope>NUCLEOTIDE SEQUENCE [LARGE SCALE GENOMIC DNA]</scope>
    <source>
        <strain evidence="3 4">CY04</strain>
    </source>
</reference>
<feature type="region of interest" description="Disordered" evidence="1">
    <location>
        <begin position="148"/>
        <end position="169"/>
    </location>
</feature>
<dbReference type="Proteomes" id="UP001429564">
    <property type="component" value="Unassembled WGS sequence"/>
</dbReference>
<dbReference type="RefSeq" id="WP_167683118.1">
    <property type="nucleotide sequence ID" value="NZ_QHLQ01000004.1"/>
</dbReference>
<gene>
    <name evidence="3" type="ORF">DL239_06110</name>
</gene>
<sequence>MYSFQQTLCCVSASIGLLLAPPAMAQEVPKEGPVDFVVTTTGEATILAASQGTMQLNYEVIGMRDTLESGVNGVASLHCVGAASVFDGKFDNESGLCRTTYPDGSTTVIRYGGAGILGSTAEGKWSFIGGTGTFAGITGGGAYSRISGPPPRENSFASRNTVTGNYELP</sequence>
<proteinExistence type="predicted"/>
<dbReference type="EMBL" id="QHLQ01000004">
    <property type="protein sequence ID" value="NIZ60548.1"/>
    <property type="molecule type" value="Genomic_DNA"/>
</dbReference>
<protein>
    <submittedName>
        <fullName evidence="3">Uncharacterized protein</fullName>
    </submittedName>
</protein>
<organism evidence="3 4">
    <name type="scientific">Parasedimentitalea denitrificans</name>
    <dbReference type="NCBI Taxonomy" id="2211118"/>
    <lineage>
        <taxon>Bacteria</taxon>
        <taxon>Pseudomonadati</taxon>
        <taxon>Pseudomonadota</taxon>
        <taxon>Alphaproteobacteria</taxon>
        <taxon>Rhodobacterales</taxon>
        <taxon>Paracoccaceae</taxon>
        <taxon>Parasedimentitalea</taxon>
    </lineage>
</organism>
<name>A0ABX0W4G9_9RHOB</name>
<evidence type="ECO:0000256" key="2">
    <source>
        <dbReference type="SAM" id="SignalP"/>
    </source>
</evidence>
<evidence type="ECO:0000256" key="1">
    <source>
        <dbReference type="SAM" id="MobiDB-lite"/>
    </source>
</evidence>
<feature type="chain" id="PRO_5046835945" evidence="2">
    <location>
        <begin position="26"/>
        <end position="169"/>
    </location>
</feature>
<evidence type="ECO:0000313" key="4">
    <source>
        <dbReference type="Proteomes" id="UP001429564"/>
    </source>
</evidence>
<feature type="compositionally biased region" description="Polar residues" evidence="1">
    <location>
        <begin position="155"/>
        <end position="169"/>
    </location>
</feature>
<comment type="caution">
    <text evidence="3">The sequence shown here is derived from an EMBL/GenBank/DDBJ whole genome shotgun (WGS) entry which is preliminary data.</text>
</comment>
<keyword evidence="2" id="KW-0732">Signal</keyword>
<feature type="signal peptide" evidence="2">
    <location>
        <begin position="1"/>
        <end position="25"/>
    </location>
</feature>
<keyword evidence="4" id="KW-1185">Reference proteome</keyword>
<evidence type="ECO:0000313" key="3">
    <source>
        <dbReference type="EMBL" id="NIZ60548.1"/>
    </source>
</evidence>